<accession>A0AAV7IY62</accession>
<dbReference type="EMBL" id="JAHXZJ010000374">
    <property type="protein sequence ID" value="KAH0560739.1"/>
    <property type="molecule type" value="Genomic_DNA"/>
</dbReference>
<dbReference type="AlphaFoldDB" id="A0AAV7IY62"/>
<organism evidence="1 2">
    <name type="scientific">Cotesia glomerata</name>
    <name type="common">Lepidopteran parasitic wasp</name>
    <name type="synonym">Apanteles glomeratus</name>
    <dbReference type="NCBI Taxonomy" id="32391"/>
    <lineage>
        <taxon>Eukaryota</taxon>
        <taxon>Metazoa</taxon>
        <taxon>Ecdysozoa</taxon>
        <taxon>Arthropoda</taxon>
        <taxon>Hexapoda</taxon>
        <taxon>Insecta</taxon>
        <taxon>Pterygota</taxon>
        <taxon>Neoptera</taxon>
        <taxon>Endopterygota</taxon>
        <taxon>Hymenoptera</taxon>
        <taxon>Apocrita</taxon>
        <taxon>Ichneumonoidea</taxon>
        <taxon>Braconidae</taxon>
        <taxon>Microgastrinae</taxon>
        <taxon>Cotesia</taxon>
    </lineage>
</organism>
<evidence type="ECO:0000313" key="1">
    <source>
        <dbReference type="EMBL" id="KAH0560739.1"/>
    </source>
</evidence>
<gene>
    <name evidence="1" type="ORF">KQX54_007779</name>
</gene>
<evidence type="ECO:0000313" key="2">
    <source>
        <dbReference type="Proteomes" id="UP000826195"/>
    </source>
</evidence>
<name>A0AAV7IY62_COTGL</name>
<dbReference type="Proteomes" id="UP000826195">
    <property type="component" value="Unassembled WGS sequence"/>
</dbReference>
<keyword evidence="2" id="KW-1185">Reference proteome</keyword>
<reference evidence="1 2" key="1">
    <citation type="journal article" date="2021" name="J. Hered.">
        <title>A chromosome-level genome assembly of the parasitoid wasp, Cotesia glomerata (Hymenoptera: Braconidae).</title>
        <authorList>
            <person name="Pinto B.J."/>
            <person name="Weis J.J."/>
            <person name="Gamble T."/>
            <person name="Ode P.J."/>
            <person name="Paul R."/>
            <person name="Zaspel J.M."/>
        </authorList>
    </citation>
    <scope>NUCLEOTIDE SEQUENCE [LARGE SCALE GENOMIC DNA]</scope>
    <source>
        <strain evidence="1">CgM1</strain>
    </source>
</reference>
<comment type="caution">
    <text evidence="1">The sequence shown here is derived from an EMBL/GenBank/DDBJ whole genome shotgun (WGS) entry which is preliminary data.</text>
</comment>
<protein>
    <submittedName>
        <fullName evidence="1">Uncharacterized protein</fullName>
    </submittedName>
</protein>
<proteinExistence type="predicted"/>
<sequence>MHKRISAHRRASVMPPVCITEQPGGSIEHYRYANLVRSRPDNKKDAGSARNGKTVFLNTPQCGISIVLVTDTYMVASDTAMVTQHRTLSRIIAEPVQQVQGGTDSLAAPT</sequence>